<feature type="domain" description="HTH cro/C1-type" evidence="1">
    <location>
        <begin position="12"/>
        <end position="66"/>
    </location>
</feature>
<dbReference type="CDD" id="cd00093">
    <property type="entry name" value="HTH_XRE"/>
    <property type="match status" value="1"/>
</dbReference>
<keyword evidence="3" id="KW-1185">Reference proteome</keyword>
<comment type="caution">
    <text evidence="2">The sequence shown here is derived from an EMBL/GenBank/DDBJ whole genome shotgun (WGS) entry which is preliminary data.</text>
</comment>
<sequence length="126" mass="14145">MKYDKIETGVNLRQLRIENKLSAGEVSDIVDKSESHIMQLERGSRNLTVEMLCKFADLYNTDPNTILGISSQRMVVMIDKLKSLPVETSEQLIRTFISVIDSLDVFAGGGNNDRHAKRRAVCSNES</sequence>
<protein>
    <submittedName>
        <fullName evidence="2">Helix-turn-helix domain-containing protein</fullName>
    </submittedName>
</protein>
<dbReference type="InterPro" id="IPR001387">
    <property type="entry name" value="Cro/C1-type_HTH"/>
</dbReference>
<dbReference type="SMART" id="SM00530">
    <property type="entry name" value="HTH_XRE"/>
    <property type="match status" value="1"/>
</dbReference>
<dbReference type="PROSITE" id="PS50943">
    <property type="entry name" value="HTH_CROC1"/>
    <property type="match status" value="1"/>
</dbReference>
<proteinExistence type="predicted"/>
<dbReference type="Pfam" id="PF01381">
    <property type="entry name" value="HTH_3"/>
    <property type="match status" value="1"/>
</dbReference>
<dbReference type="RefSeq" id="WP_260978567.1">
    <property type="nucleotide sequence ID" value="NZ_JAODBU010000005.1"/>
</dbReference>
<accession>A0ABT2M0F7</accession>
<evidence type="ECO:0000313" key="3">
    <source>
        <dbReference type="Proteomes" id="UP001431199"/>
    </source>
</evidence>
<name>A0ABT2M0F7_9FIRM</name>
<dbReference type="Proteomes" id="UP001431199">
    <property type="component" value="Unassembled WGS sequence"/>
</dbReference>
<evidence type="ECO:0000259" key="1">
    <source>
        <dbReference type="PROSITE" id="PS50943"/>
    </source>
</evidence>
<evidence type="ECO:0000313" key="2">
    <source>
        <dbReference type="EMBL" id="MCT7398628.1"/>
    </source>
</evidence>
<gene>
    <name evidence="2" type="ORF">N5B56_05940</name>
</gene>
<dbReference type="EMBL" id="JAODBU010000005">
    <property type="protein sequence ID" value="MCT7398628.1"/>
    <property type="molecule type" value="Genomic_DNA"/>
</dbReference>
<dbReference type="Gene3D" id="1.10.260.40">
    <property type="entry name" value="lambda repressor-like DNA-binding domains"/>
    <property type="match status" value="1"/>
</dbReference>
<dbReference type="SUPFAM" id="SSF47413">
    <property type="entry name" value="lambda repressor-like DNA-binding domains"/>
    <property type="match status" value="1"/>
</dbReference>
<dbReference type="InterPro" id="IPR010982">
    <property type="entry name" value="Lambda_DNA-bd_dom_sf"/>
</dbReference>
<organism evidence="2 3">
    <name type="scientific">Eubacterium album</name>
    <dbReference type="NCBI Taxonomy" id="2978477"/>
    <lineage>
        <taxon>Bacteria</taxon>
        <taxon>Bacillati</taxon>
        <taxon>Bacillota</taxon>
        <taxon>Clostridia</taxon>
        <taxon>Eubacteriales</taxon>
        <taxon>Eubacteriaceae</taxon>
        <taxon>Eubacterium</taxon>
    </lineage>
</organism>
<reference evidence="2" key="1">
    <citation type="submission" date="2022-09" db="EMBL/GenBank/DDBJ databases">
        <title>Eubacterium sp. LFL-14 isolated from human feces.</title>
        <authorList>
            <person name="Liu F."/>
        </authorList>
    </citation>
    <scope>NUCLEOTIDE SEQUENCE</scope>
    <source>
        <strain evidence="2">LFL-14</strain>
    </source>
</reference>